<evidence type="ECO:0000313" key="3">
    <source>
        <dbReference type="Proteomes" id="UP000542674"/>
    </source>
</evidence>
<organism evidence="2 3">
    <name type="scientific">Saccharothrix violaceirubra</name>
    <dbReference type="NCBI Taxonomy" id="413306"/>
    <lineage>
        <taxon>Bacteria</taxon>
        <taxon>Bacillati</taxon>
        <taxon>Actinomycetota</taxon>
        <taxon>Actinomycetes</taxon>
        <taxon>Pseudonocardiales</taxon>
        <taxon>Pseudonocardiaceae</taxon>
        <taxon>Saccharothrix</taxon>
    </lineage>
</organism>
<dbReference type="InterPro" id="IPR029058">
    <property type="entry name" value="AB_hydrolase_fold"/>
</dbReference>
<name>A0A7W7WVP0_9PSEU</name>
<dbReference type="PANTHER" id="PTHR43798">
    <property type="entry name" value="MONOACYLGLYCEROL LIPASE"/>
    <property type="match status" value="1"/>
</dbReference>
<dbReference type="Proteomes" id="UP000542674">
    <property type="component" value="Unassembled WGS sequence"/>
</dbReference>
<keyword evidence="3" id="KW-1185">Reference proteome</keyword>
<dbReference type="PRINTS" id="PR00111">
    <property type="entry name" value="ABHYDROLASE"/>
</dbReference>
<reference evidence="2 3" key="1">
    <citation type="submission" date="2020-08" db="EMBL/GenBank/DDBJ databases">
        <title>Sequencing the genomes of 1000 actinobacteria strains.</title>
        <authorList>
            <person name="Klenk H.-P."/>
        </authorList>
    </citation>
    <scope>NUCLEOTIDE SEQUENCE [LARGE SCALE GENOMIC DNA]</scope>
    <source>
        <strain evidence="2 3">DSM 45084</strain>
    </source>
</reference>
<protein>
    <submittedName>
        <fullName evidence="2">Pimeloyl-ACP methyl ester carboxylesterase</fullName>
    </submittedName>
</protein>
<dbReference type="RefSeq" id="WP_184668497.1">
    <property type="nucleotide sequence ID" value="NZ_BAABAI010000013.1"/>
</dbReference>
<dbReference type="GO" id="GO:0003824">
    <property type="term" value="F:catalytic activity"/>
    <property type="evidence" value="ECO:0007669"/>
    <property type="project" value="InterPro"/>
</dbReference>
<evidence type="ECO:0000259" key="1">
    <source>
        <dbReference type="Pfam" id="PF00561"/>
    </source>
</evidence>
<dbReference type="InterPro" id="IPR050266">
    <property type="entry name" value="AB_hydrolase_sf"/>
</dbReference>
<dbReference type="InterPro" id="IPR000073">
    <property type="entry name" value="AB_hydrolase_1"/>
</dbReference>
<gene>
    <name evidence="2" type="ORF">F4559_002461</name>
</gene>
<dbReference type="Pfam" id="PF00561">
    <property type="entry name" value="Abhydrolase_1"/>
    <property type="match status" value="1"/>
</dbReference>
<feature type="domain" description="AB hydrolase-1" evidence="1">
    <location>
        <begin position="24"/>
        <end position="261"/>
    </location>
</feature>
<accession>A0A7W7WVP0</accession>
<dbReference type="SUPFAM" id="SSF53474">
    <property type="entry name" value="alpha/beta-Hydrolases"/>
    <property type="match status" value="1"/>
</dbReference>
<dbReference type="GO" id="GO:0016020">
    <property type="term" value="C:membrane"/>
    <property type="evidence" value="ECO:0007669"/>
    <property type="project" value="TreeGrafter"/>
</dbReference>
<dbReference type="EMBL" id="JACHJS010000001">
    <property type="protein sequence ID" value="MBB4965102.1"/>
    <property type="molecule type" value="Genomic_DNA"/>
</dbReference>
<proteinExistence type="predicted"/>
<dbReference type="InterPro" id="IPR000639">
    <property type="entry name" value="Epox_hydrolase-like"/>
</dbReference>
<dbReference type="AlphaFoldDB" id="A0A7W7WVP0"/>
<sequence>MTADVLVELPDADVHVEVLGVDGPPVVLVHGFLTSSYTWRHVAPLLASGFRVYLVDLPACGRSPVPRSREWDARRCVALLGGVLDHLGVERPVLAGSQMGGSLVAWFTALHPERVGRLVVMAAGALGEARSNLLLYRLLANPLVGPVLARAFPRTAFGDKWRDAHGPGFTPEVDAVDRYHRQLRERGSAIAAFGLGFRRDYGAEFDRLAPLLAGCAVPTLLLFGQDDPLVPPSTGRRFRELLADAELVLLPGCGDFPQEERAEEVAVAVVRFLTR</sequence>
<comment type="caution">
    <text evidence="2">The sequence shown here is derived from an EMBL/GenBank/DDBJ whole genome shotgun (WGS) entry which is preliminary data.</text>
</comment>
<dbReference type="PANTHER" id="PTHR43798:SF33">
    <property type="entry name" value="HYDROLASE, PUTATIVE (AFU_ORTHOLOGUE AFUA_2G14860)-RELATED"/>
    <property type="match status" value="1"/>
</dbReference>
<dbReference type="Gene3D" id="3.40.50.1820">
    <property type="entry name" value="alpha/beta hydrolase"/>
    <property type="match status" value="1"/>
</dbReference>
<evidence type="ECO:0000313" key="2">
    <source>
        <dbReference type="EMBL" id="MBB4965102.1"/>
    </source>
</evidence>
<dbReference type="PRINTS" id="PR00412">
    <property type="entry name" value="EPOXHYDRLASE"/>
</dbReference>